<feature type="compositionally biased region" description="Basic and acidic residues" evidence="1">
    <location>
        <begin position="34"/>
        <end position="51"/>
    </location>
</feature>
<dbReference type="EMBL" id="LR743511">
    <property type="protein sequence ID" value="CAA2144483.1"/>
    <property type="molecule type" value="Genomic_DNA"/>
</dbReference>
<feature type="region of interest" description="Disordered" evidence="1">
    <location>
        <begin position="32"/>
        <end position="57"/>
    </location>
</feature>
<reference evidence="2" key="1">
    <citation type="submission" date="2019-12" db="EMBL/GenBank/DDBJ databases">
        <authorList>
            <person name="Cremers G."/>
        </authorList>
    </citation>
    <scope>NUCLEOTIDE SEQUENCE</scope>
    <source>
        <strain evidence="2">Mbul2</strain>
    </source>
</reference>
<gene>
    <name evidence="2" type="ORF">MBLL_03607</name>
</gene>
<protein>
    <submittedName>
        <fullName evidence="2">Uncharacterized protein</fullName>
    </submittedName>
</protein>
<evidence type="ECO:0000256" key="1">
    <source>
        <dbReference type="SAM" id="MobiDB-lite"/>
    </source>
</evidence>
<evidence type="ECO:0000313" key="2">
    <source>
        <dbReference type="EMBL" id="CAA2144483.1"/>
    </source>
</evidence>
<sequence length="57" mass="6369">MLACTTNNLTHPKKNAARAMLQLVGIRRNAVEPQNRDETGKPCIVSREDSHPSTYAY</sequence>
<proteinExistence type="predicted"/>
<organism evidence="2">
    <name type="scientific">Methylobacterium bullatum</name>
    <dbReference type="NCBI Taxonomy" id="570505"/>
    <lineage>
        <taxon>Bacteria</taxon>
        <taxon>Pseudomonadati</taxon>
        <taxon>Pseudomonadota</taxon>
        <taxon>Alphaproteobacteria</taxon>
        <taxon>Hyphomicrobiales</taxon>
        <taxon>Methylobacteriaceae</taxon>
        <taxon>Methylobacterium</taxon>
    </lineage>
</organism>
<dbReference type="AlphaFoldDB" id="A0A679JV87"/>
<name>A0A679JV87_9HYPH</name>
<accession>A0A679JV87</accession>